<evidence type="ECO:0000259" key="5">
    <source>
        <dbReference type="PROSITE" id="PS51485"/>
    </source>
</evidence>
<evidence type="ECO:0000256" key="4">
    <source>
        <dbReference type="SAM" id="SignalP"/>
    </source>
</evidence>
<feature type="domain" description="Phytocyanin" evidence="5">
    <location>
        <begin position="20"/>
        <end position="125"/>
    </location>
</feature>
<name>A0A8T2QV48_CERRI</name>
<sequence>MAPFFFILLASVFARLASATLYTVGGPAGWTLPSRAKLNYTEWSENTDFKIGDILEFNYVPKAHTVLEVTRTDFRYCNISNPLTKFDDASGKTTVTLTNPGNYYFIDGVGQHCEEGQKFQARVTNGSSSHSPSSSIASSPSSGFNPSLVPSSSPSSLEPALGPSAAIPPAVAAAPATSPPFCRVTLTAAFAIASALLHTSSAFH</sequence>
<proteinExistence type="predicted"/>
<evidence type="ECO:0000256" key="2">
    <source>
        <dbReference type="ARBA" id="ARBA00023180"/>
    </source>
</evidence>
<keyword evidence="2" id="KW-0325">Glycoprotein</keyword>
<keyword evidence="1" id="KW-0479">Metal-binding</keyword>
<dbReference type="InterPro" id="IPR039391">
    <property type="entry name" value="Phytocyanin-like"/>
</dbReference>
<dbReference type="PANTHER" id="PTHR33021:SF339">
    <property type="entry name" value="OS07G0570600 PROTEIN"/>
    <property type="match status" value="1"/>
</dbReference>
<dbReference type="EMBL" id="CM035437">
    <property type="protein sequence ID" value="KAH7287767.1"/>
    <property type="molecule type" value="Genomic_DNA"/>
</dbReference>
<gene>
    <name evidence="6" type="ORF">KP509_32G073300</name>
</gene>
<dbReference type="OrthoDB" id="687943at2759"/>
<feature type="region of interest" description="Disordered" evidence="3">
    <location>
        <begin position="121"/>
        <end position="161"/>
    </location>
</feature>
<feature type="compositionally biased region" description="Low complexity" evidence="3">
    <location>
        <begin position="127"/>
        <end position="161"/>
    </location>
</feature>
<dbReference type="GO" id="GO:0005886">
    <property type="term" value="C:plasma membrane"/>
    <property type="evidence" value="ECO:0007669"/>
    <property type="project" value="TreeGrafter"/>
</dbReference>
<feature type="signal peptide" evidence="4">
    <location>
        <begin position="1"/>
        <end position="19"/>
    </location>
</feature>
<dbReference type="FunFam" id="2.60.40.420:FF:000003">
    <property type="entry name" value="Blue copper"/>
    <property type="match status" value="1"/>
</dbReference>
<dbReference type="InterPro" id="IPR003245">
    <property type="entry name" value="Phytocyanin_dom"/>
</dbReference>
<protein>
    <recommendedName>
        <fullName evidence="5">Phytocyanin domain-containing protein</fullName>
    </recommendedName>
</protein>
<keyword evidence="7" id="KW-1185">Reference proteome</keyword>
<dbReference type="Pfam" id="PF02298">
    <property type="entry name" value="Cu_bind_like"/>
    <property type="match status" value="1"/>
</dbReference>
<dbReference type="OMA" id="EEGQKFQ"/>
<dbReference type="GO" id="GO:0009055">
    <property type="term" value="F:electron transfer activity"/>
    <property type="evidence" value="ECO:0007669"/>
    <property type="project" value="InterPro"/>
</dbReference>
<feature type="chain" id="PRO_5035867516" description="Phytocyanin domain-containing protein" evidence="4">
    <location>
        <begin position="20"/>
        <end position="204"/>
    </location>
</feature>
<keyword evidence="4" id="KW-0732">Signal</keyword>
<dbReference type="GO" id="GO:0046872">
    <property type="term" value="F:metal ion binding"/>
    <property type="evidence" value="ECO:0007669"/>
    <property type="project" value="UniProtKB-KW"/>
</dbReference>
<dbReference type="PROSITE" id="PS51485">
    <property type="entry name" value="PHYTOCYANIN"/>
    <property type="match status" value="1"/>
</dbReference>
<dbReference type="PANTHER" id="PTHR33021">
    <property type="entry name" value="BLUE COPPER PROTEIN"/>
    <property type="match status" value="1"/>
</dbReference>
<evidence type="ECO:0000313" key="6">
    <source>
        <dbReference type="EMBL" id="KAH7287767.1"/>
    </source>
</evidence>
<dbReference type="Proteomes" id="UP000825935">
    <property type="component" value="Chromosome 32"/>
</dbReference>
<dbReference type="CDD" id="cd04216">
    <property type="entry name" value="Phytocyanin"/>
    <property type="match status" value="1"/>
</dbReference>
<accession>A0A8T2QV48</accession>
<evidence type="ECO:0000313" key="7">
    <source>
        <dbReference type="Proteomes" id="UP000825935"/>
    </source>
</evidence>
<organism evidence="6 7">
    <name type="scientific">Ceratopteris richardii</name>
    <name type="common">Triangle waterfern</name>
    <dbReference type="NCBI Taxonomy" id="49495"/>
    <lineage>
        <taxon>Eukaryota</taxon>
        <taxon>Viridiplantae</taxon>
        <taxon>Streptophyta</taxon>
        <taxon>Embryophyta</taxon>
        <taxon>Tracheophyta</taxon>
        <taxon>Polypodiopsida</taxon>
        <taxon>Polypodiidae</taxon>
        <taxon>Polypodiales</taxon>
        <taxon>Pteridineae</taxon>
        <taxon>Pteridaceae</taxon>
        <taxon>Parkerioideae</taxon>
        <taxon>Ceratopteris</taxon>
    </lineage>
</organism>
<dbReference type="AlphaFoldDB" id="A0A8T2QV48"/>
<dbReference type="SUPFAM" id="SSF49503">
    <property type="entry name" value="Cupredoxins"/>
    <property type="match status" value="1"/>
</dbReference>
<evidence type="ECO:0000256" key="1">
    <source>
        <dbReference type="ARBA" id="ARBA00022723"/>
    </source>
</evidence>
<dbReference type="InterPro" id="IPR008972">
    <property type="entry name" value="Cupredoxin"/>
</dbReference>
<dbReference type="Gene3D" id="2.60.40.420">
    <property type="entry name" value="Cupredoxins - blue copper proteins"/>
    <property type="match status" value="1"/>
</dbReference>
<evidence type="ECO:0000256" key="3">
    <source>
        <dbReference type="SAM" id="MobiDB-lite"/>
    </source>
</evidence>
<reference evidence="6" key="1">
    <citation type="submission" date="2021-08" db="EMBL/GenBank/DDBJ databases">
        <title>WGS assembly of Ceratopteris richardii.</title>
        <authorList>
            <person name="Marchant D.B."/>
            <person name="Chen G."/>
            <person name="Jenkins J."/>
            <person name="Shu S."/>
            <person name="Leebens-Mack J."/>
            <person name="Grimwood J."/>
            <person name="Schmutz J."/>
            <person name="Soltis P."/>
            <person name="Soltis D."/>
            <person name="Chen Z.-H."/>
        </authorList>
    </citation>
    <scope>NUCLEOTIDE SEQUENCE</scope>
    <source>
        <strain evidence="6">Whitten #5841</strain>
        <tissue evidence="6">Leaf</tissue>
    </source>
</reference>
<comment type="caution">
    <text evidence="6">The sequence shown here is derived from an EMBL/GenBank/DDBJ whole genome shotgun (WGS) entry which is preliminary data.</text>
</comment>